<accession>A0A2K9NRF6</accession>
<protein>
    <submittedName>
        <fullName evidence="1">Uncharacterized protein</fullName>
    </submittedName>
</protein>
<dbReference type="KEGG" id="bsto:C0V70_04250"/>
<evidence type="ECO:0000313" key="2">
    <source>
        <dbReference type="Proteomes" id="UP000235584"/>
    </source>
</evidence>
<dbReference type="EMBL" id="CP025704">
    <property type="protein sequence ID" value="AUN97334.1"/>
    <property type="molecule type" value="Genomic_DNA"/>
</dbReference>
<proteinExistence type="predicted"/>
<gene>
    <name evidence="1" type="ORF">C0V70_04250</name>
</gene>
<dbReference type="RefSeq" id="WP_102242629.1">
    <property type="nucleotide sequence ID" value="NZ_CP025704.1"/>
</dbReference>
<dbReference type="Proteomes" id="UP000235584">
    <property type="component" value="Chromosome"/>
</dbReference>
<dbReference type="AlphaFoldDB" id="A0A2K9NRF6"/>
<name>A0A2K9NRF6_BACTC</name>
<evidence type="ECO:0000313" key="1">
    <source>
        <dbReference type="EMBL" id="AUN97334.1"/>
    </source>
</evidence>
<organism evidence="1 2">
    <name type="scientific">Bacteriovorax stolpii</name>
    <name type="common">Bdellovibrio stolpii</name>
    <dbReference type="NCBI Taxonomy" id="960"/>
    <lineage>
        <taxon>Bacteria</taxon>
        <taxon>Pseudomonadati</taxon>
        <taxon>Bdellovibrionota</taxon>
        <taxon>Bacteriovoracia</taxon>
        <taxon>Bacteriovoracales</taxon>
        <taxon>Bacteriovoracaceae</taxon>
        <taxon>Bacteriovorax</taxon>
    </lineage>
</organism>
<keyword evidence="2" id="KW-1185">Reference proteome</keyword>
<reference evidence="1 2" key="1">
    <citation type="submission" date="2018-01" db="EMBL/GenBank/DDBJ databases">
        <title>Complete genome sequence of Bacteriovorax stolpii DSM12778.</title>
        <authorList>
            <person name="Tang B."/>
            <person name="Chang J."/>
        </authorList>
    </citation>
    <scope>NUCLEOTIDE SEQUENCE [LARGE SCALE GENOMIC DNA]</scope>
    <source>
        <strain evidence="1 2">DSM 12778</strain>
    </source>
</reference>
<sequence length="213" mass="25070">MKDQEKKRMNDSEYLNIMTYGKPTGTINVVPHPEDIIDVDPFVIATMKARINNESLENVYDLSDRAFDEIALMREKNKLKKIFGSKAQLQDAFSSIKSIKLAQEEMNFEEVDRELLSQYSFSISREKNVDEYDFYRSFLFNESLLFKSERGINMGRQHPFTILLEDYRMIHFEPIKITKEAIQMSISLQSLFKDRKLALVFDEFLTAFYKVNP</sequence>